<evidence type="ECO:0000256" key="2">
    <source>
        <dbReference type="SAM" id="SignalP"/>
    </source>
</evidence>
<evidence type="ECO:0000313" key="5">
    <source>
        <dbReference type="Proteomes" id="UP001556220"/>
    </source>
</evidence>
<sequence length="198" mass="20940">MPTHRYAAAMRAIALLLLLTLLALALPARAQNPIHHCVDAHGNPLFTDQPCASQQATPVQAPPPTPATSVATPRLPVPLQRCATTAAELRQRVIDAFAARDPNQLAGLMLWHGYGHVSAVDDIRSLGRLVRQPLLEIHFGDGSADDSAAAGSASMPASASPASPSADELQLRTSGDDDRSTRFAIARQAGCLWLRYGG</sequence>
<evidence type="ECO:0000259" key="3">
    <source>
        <dbReference type="Pfam" id="PF13511"/>
    </source>
</evidence>
<gene>
    <name evidence="4" type="ORF">ABQJ54_10320</name>
</gene>
<feature type="domain" description="DUF4124" evidence="3">
    <location>
        <begin position="21"/>
        <end position="69"/>
    </location>
</feature>
<keyword evidence="2" id="KW-0732">Signal</keyword>
<accession>A0ABV3QG74</accession>
<feature type="chain" id="PRO_5045886531" evidence="2">
    <location>
        <begin position="31"/>
        <end position="198"/>
    </location>
</feature>
<dbReference type="Pfam" id="PF13511">
    <property type="entry name" value="DUF4124"/>
    <property type="match status" value="1"/>
</dbReference>
<feature type="region of interest" description="Disordered" evidence="1">
    <location>
        <begin position="145"/>
        <end position="177"/>
    </location>
</feature>
<comment type="caution">
    <text evidence="4">The sequence shown here is derived from an EMBL/GenBank/DDBJ whole genome shotgun (WGS) entry which is preliminary data.</text>
</comment>
<dbReference type="InterPro" id="IPR025392">
    <property type="entry name" value="DUF4124"/>
</dbReference>
<organism evidence="4 5">
    <name type="scientific">Rhodanobacter lycopersici</name>
    <dbReference type="NCBI Taxonomy" id="3162487"/>
    <lineage>
        <taxon>Bacteria</taxon>
        <taxon>Pseudomonadati</taxon>
        <taxon>Pseudomonadota</taxon>
        <taxon>Gammaproteobacteria</taxon>
        <taxon>Lysobacterales</taxon>
        <taxon>Rhodanobacteraceae</taxon>
        <taxon>Rhodanobacter</taxon>
    </lineage>
</organism>
<feature type="signal peptide" evidence="2">
    <location>
        <begin position="1"/>
        <end position="30"/>
    </location>
</feature>
<evidence type="ECO:0000313" key="4">
    <source>
        <dbReference type="EMBL" id="MEW9572151.1"/>
    </source>
</evidence>
<keyword evidence="5" id="KW-1185">Reference proteome</keyword>
<dbReference type="RefSeq" id="WP_367854207.1">
    <property type="nucleotide sequence ID" value="NZ_JBFOHK010000002.1"/>
</dbReference>
<proteinExistence type="predicted"/>
<name>A0ABV3QG74_9GAMM</name>
<protein>
    <submittedName>
        <fullName evidence="4">DUF4124 domain-containing protein</fullName>
    </submittedName>
</protein>
<feature type="compositionally biased region" description="Low complexity" evidence="1">
    <location>
        <begin position="145"/>
        <end position="166"/>
    </location>
</feature>
<evidence type="ECO:0000256" key="1">
    <source>
        <dbReference type="SAM" id="MobiDB-lite"/>
    </source>
</evidence>
<feature type="region of interest" description="Disordered" evidence="1">
    <location>
        <begin position="49"/>
        <end position="72"/>
    </location>
</feature>
<dbReference type="Proteomes" id="UP001556220">
    <property type="component" value="Unassembled WGS sequence"/>
</dbReference>
<reference evidence="4 5" key="1">
    <citation type="submission" date="2024-06" db="EMBL/GenBank/DDBJ databases">
        <authorList>
            <person name="Woo H."/>
        </authorList>
    </citation>
    <scope>NUCLEOTIDE SEQUENCE [LARGE SCALE GENOMIC DNA]</scope>
    <source>
        <strain evidence="4 5">Si-c</strain>
    </source>
</reference>
<dbReference type="EMBL" id="JBFOHK010000002">
    <property type="protein sequence ID" value="MEW9572151.1"/>
    <property type="molecule type" value="Genomic_DNA"/>
</dbReference>